<dbReference type="Proteomes" id="UP000215367">
    <property type="component" value="Unassembled WGS sequence"/>
</dbReference>
<organism evidence="2 3">
    <name type="scientific">Azospirillum brasilense</name>
    <dbReference type="NCBI Taxonomy" id="192"/>
    <lineage>
        <taxon>Bacteria</taxon>
        <taxon>Pseudomonadati</taxon>
        <taxon>Pseudomonadota</taxon>
        <taxon>Alphaproteobacteria</taxon>
        <taxon>Rhodospirillales</taxon>
        <taxon>Azospirillaceae</taxon>
        <taxon>Azospirillum</taxon>
    </lineage>
</organism>
<proteinExistence type="predicted"/>
<evidence type="ECO:0000313" key="3">
    <source>
        <dbReference type="Proteomes" id="UP000215367"/>
    </source>
</evidence>
<dbReference type="AlphaFoldDB" id="A0A235H2M6"/>
<dbReference type="EMBL" id="NOWT01000078">
    <property type="protein sequence ID" value="OYD80098.1"/>
    <property type="molecule type" value="Genomic_DNA"/>
</dbReference>
<dbReference type="RefSeq" id="WP_094307549.1">
    <property type="nucleotide sequence ID" value="NZ_NOWT01000078.1"/>
</dbReference>
<name>A0A235H2M6_AZOBR</name>
<protein>
    <submittedName>
        <fullName evidence="2">Uncharacterized protein</fullName>
    </submittedName>
</protein>
<sequence>MGNRNDVKKKYEVRVQLEVFEEVREVPKNSVWTGVATQAIGFVLGVGASVTASVIWHYYADRILGLF</sequence>
<accession>A0A235H2M6</accession>
<geneLocation type="plasmid" evidence="2">
    <name>unnamed</name>
</geneLocation>
<keyword evidence="1" id="KW-0472">Membrane</keyword>
<keyword evidence="2" id="KW-0614">Plasmid</keyword>
<evidence type="ECO:0000313" key="2">
    <source>
        <dbReference type="EMBL" id="OYD80098.1"/>
    </source>
</evidence>
<comment type="caution">
    <text evidence="2">The sequence shown here is derived from an EMBL/GenBank/DDBJ whole genome shotgun (WGS) entry which is preliminary data.</text>
</comment>
<feature type="transmembrane region" description="Helical" evidence="1">
    <location>
        <begin position="39"/>
        <end position="59"/>
    </location>
</feature>
<gene>
    <name evidence="2" type="ORF">CHT98_33015</name>
</gene>
<keyword evidence="1" id="KW-0812">Transmembrane</keyword>
<reference evidence="2 3" key="1">
    <citation type="submission" date="2017-07" db="EMBL/GenBank/DDBJ databases">
        <title>Whole genome sequence of Azospirillum brasilense 2A1, a potential biofertilizer strain.</title>
        <authorList>
            <person name="Fontana C.A."/>
            <person name="Toffoli L.M."/>
            <person name="Salazar S.M."/>
            <person name="Puglisi E."/>
            <person name="Pedraza R."/>
            <person name="Bassi D."/>
            <person name="Cocconcelli P.S."/>
        </authorList>
    </citation>
    <scope>NUCLEOTIDE SEQUENCE [LARGE SCALE GENOMIC DNA]</scope>
    <source>
        <strain evidence="2 3">2A1</strain>
        <plasmid evidence="2">unnamed</plasmid>
    </source>
</reference>
<keyword evidence="1" id="KW-1133">Transmembrane helix</keyword>
<evidence type="ECO:0000256" key="1">
    <source>
        <dbReference type="SAM" id="Phobius"/>
    </source>
</evidence>